<gene>
    <name evidence="2" type="ORF">AVDCRST_MAG74-824</name>
</gene>
<proteinExistence type="predicted"/>
<dbReference type="EMBL" id="CADCUR010000055">
    <property type="protein sequence ID" value="CAA9386513.1"/>
    <property type="molecule type" value="Genomic_DNA"/>
</dbReference>
<accession>A0A6J4NFW0</accession>
<evidence type="ECO:0000256" key="1">
    <source>
        <dbReference type="SAM" id="Phobius"/>
    </source>
</evidence>
<feature type="transmembrane region" description="Helical" evidence="1">
    <location>
        <begin position="33"/>
        <end position="52"/>
    </location>
</feature>
<sequence>MLDCIDSRFWIQDLRFKITQKENLRRRTPTKRLLDFVFFILVYPLSPLQIASNML</sequence>
<evidence type="ECO:0000313" key="2">
    <source>
        <dbReference type="EMBL" id="CAA9386513.1"/>
    </source>
</evidence>
<reference evidence="2" key="1">
    <citation type="submission" date="2020-02" db="EMBL/GenBank/DDBJ databases">
        <authorList>
            <person name="Meier V. D."/>
        </authorList>
    </citation>
    <scope>NUCLEOTIDE SEQUENCE</scope>
    <source>
        <strain evidence="2">AVDCRST_MAG74</strain>
    </source>
</reference>
<keyword evidence="1" id="KW-0812">Transmembrane</keyword>
<protein>
    <submittedName>
        <fullName evidence="2">Uncharacterized protein</fullName>
    </submittedName>
</protein>
<organism evidence="2">
    <name type="scientific">uncultured Pyrinomonadaceae bacterium</name>
    <dbReference type="NCBI Taxonomy" id="2283094"/>
    <lineage>
        <taxon>Bacteria</taxon>
        <taxon>Pseudomonadati</taxon>
        <taxon>Acidobacteriota</taxon>
        <taxon>Blastocatellia</taxon>
        <taxon>Blastocatellales</taxon>
        <taxon>Pyrinomonadaceae</taxon>
        <taxon>environmental samples</taxon>
    </lineage>
</organism>
<keyword evidence="1" id="KW-0472">Membrane</keyword>
<name>A0A6J4NFW0_9BACT</name>
<dbReference type="AlphaFoldDB" id="A0A6J4NFW0"/>
<keyword evidence="1" id="KW-1133">Transmembrane helix</keyword>